<dbReference type="PANTHER" id="PTHR35105">
    <property type="entry name" value="EXPRESSED PROTEIN"/>
    <property type="match status" value="1"/>
</dbReference>
<comment type="caution">
    <text evidence="1">The sequence shown here is derived from an EMBL/GenBank/DDBJ whole genome shotgun (WGS) entry which is preliminary data.</text>
</comment>
<dbReference type="AlphaFoldDB" id="A0AAD6PAG9"/>
<sequence length="94" mass="10753">MIQKRPQKWMGGANCVSEEELVFHGAVQLWASEEQGAHARAFLHRFQWLEDEEIGSIPFVWNFLEGHNRVGEGDAATFPKAIHYTRGGPWFEAL</sequence>
<accession>A0AAD6PAG9</accession>
<evidence type="ECO:0000313" key="1">
    <source>
        <dbReference type="EMBL" id="KAJ6422549.1"/>
    </source>
</evidence>
<gene>
    <name evidence="1" type="ORF">OIU84_027502</name>
</gene>
<reference evidence="1 2" key="1">
    <citation type="journal article" date="2023" name="Int. J. Mol. Sci.">
        <title>De Novo Assembly and Annotation of 11 Diverse Shrub Willow (Salix) Genomes Reveals Novel Gene Organization in Sex-Linked Regions.</title>
        <authorList>
            <person name="Hyden B."/>
            <person name="Feng K."/>
            <person name="Yates T.B."/>
            <person name="Jawdy S."/>
            <person name="Cereghino C."/>
            <person name="Smart L.B."/>
            <person name="Muchero W."/>
        </authorList>
    </citation>
    <scope>NUCLEOTIDE SEQUENCE [LARGE SCALE GENOMIC DNA]</scope>
    <source>
        <tissue evidence="1">Shoot tip</tissue>
    </source>
</reference>
<dbReference type="PANTHER" id="PTHR35105:SF2">
    <property type="entry name" value="PROTEIN CDI"/>
    <property type="match status" value="1"/>
</dbReference>
<dbReference type="EMBL" id="JAPFFJ010000007">
    <property type="protein sequence ID" value="KAJ6422549.1"/>
    <property type="molecule type" value="Genomic_DNA"/>
</dbReference>
<proteinExistence type="predicted"/>
<evidence type="ECO:0000313" key="2">
    <source>
        <dbReference type="Proteomes" id="UP001162972"/>
    </source>
</evidence>
<organism evidence="1 2">
    <name type="scientific">Salix udensis</name>
    <dbReference type="NCBI Taxonomy" id="889485"/>
    <lineage>
        <taxon>Eukaryota</taxon>
        <taxon>Viridiplantae</taxon>
        <taxon>Streptophyta</taxon>
        <taxon>Embryophyta</taxon>
        <taxon>Tracheophyta</taxon>
        <taxon>Spermatophyta</taxon>
        <taxon>Magnoliopsida</taxon>
        <taxon>eudicotyledons</taxon>
        <taxon>Gunneridae</taxon>
        <taxon>Pentapetalae</taxon>
        <taxon>rosids</taxon>
        <taxon>fabids</taxon>
        <taxon>Malpighiales</taxon>
        <taxon>Salicaceae</taxon>
        <taxon>Saliceae</taxon>
        <taxon>Salix</taxon>
    </lineage>
</organism>
<keyword evidence="2" id="KW-1185">Reference proteome</keyword>
<name>A0AAD6PAG9_9ROSI</name>
<protein>
    <submittedName>
        <fullName evidence="1">Uncharacterized protein</fullName>
    </submittedName>
</protein>
<dbReference type="Proteomes" id="UP001162972">
    <property type="component" value="Chromosome 19"/>
</dbReference>